<evidence type="ECO:0000313" key="3">
    <source>
        <dbReference type="EMBL" id="KAK7539232.1"/>
    </source>
</evidence>
<feature type="region of interest" description="Disordered" evidence="1">
    <location>
        <begin position="240"/>
        <end position="267"/>
    </location>
</feature>
<keyword evidence="4" id="KW-1185">Reference proteome</keyword>
<keyword evidence="2" id="KW-1133">Transmembrane helix</keyword>
<accession>A0ABR1LVK2</accession>
<protein>
    <submittedName>
        <fullName evidence="3">Uncharacterized protein</fullName>
    </submittedName>
</protein>
<evidence type="ECO:0000256" key="2">
    <source>
        <dbReference type="SAM" id="Phobius"/>
    </source>
</evidence>
<feature type="transmembrane region" description="Helical" evidence="2">
    <location>
        <begin position="102"/>
        <end position="126"/>
    </location>
</feature>
<dbReference type="Proteomes" id="UP001365128">
    <property type="component" value="Unassembled WGS sequence"/>
</dbReference>
<reference evidence="3 4" key="1">
    <citation type="submission" date="2024-04" db="EMBL/GenBank/DDBJ databases">
        <title>Phyllosticta paracitricarpa is synonymous to the EU quarantine fungus P. citricarpa based on phylogenomic analyses.</title>
        <authorList>
            <consortium name="Lawrence Berkeley National Laboratory"/>
            <person name="Van Ingen-Buijs V.A."/>
            <person name="Van Westerhoven A.C."/>
            <person name="Haridas S."/>
            <person name="Skiadas P."/>
            <person name="Martin F."/>
            <person name="Groenewald J.Z."/>
            <person name="Crous P.W."/>
            <person name="Seidl M.F."/>
        </authorList>
    </citation>
    <scope>NUCLEOTIDE SEQUENCE [LARGE SCALE GENOMIC DNA]</scope>
    <source>
        <strain evidence="3 4">CBS 122670</strain>
    </source>
</reference>
<feature type="region of interest" description="Disordered" evidence="1">
    <location>
        <begin position="135"/>
        <end position="159"/>
    </location>
</feature>
<comment type="caution">
    <text evidence="3">The sequence shown here is derived from an EMBL/GenBank/DDBJ whole genome shotgun (WGS) entry which is preliminary data.</text>
</comment>
<evidence type="ECO:0000313" key="4">
    <source>
        <dbReference type="Proteomes" id="UP001365128"/>
    </source>
</evidence>
<evidence type="ECO:0000256" key="1">
    <source>
        <dbReference type="SAM" id="MobiDB-lite"/>
    </source>
</evidence>
<dbReference type="EMBL" id="JBBPDW010000028">
    <property type="protein sequence ID" value="KAK7539232.1"/>
    <property type="molecule type" value="Genomic_DNA"/>
</dbReference>
<proteinExistence type="predicted"/>
<keyword evidence="2" id="KW-0812">Transmembrane</keyword>
<organism evidence="3 4">
    <name type="scientific">Phyllosticta citricarpa</name>
    <dbReference type="NCBI Taxonomy" id="55181"/>
    <lineage>
        <taxon>Eukaryota</taxon>
        <taxon>Fungi</taxon>
        <taxon>Dikarya</taxon>
        <taxon>Ascomycota</taxon>
        <taxon>Pezizomycotina</taxon>
        <taxon>Dothideomycetes</taxon>
        <taxon>Dothideomycetes incertae sedis</taxon>
        <taxon>Botryosphaeriales</taxon>
        <taxon>Phyllostictaceae</taxon>
        <taxon>Phyllosticta</taxon>
    </lineage>
</organism>
<gene>
    <name evidence="3" type="ORF">IWX46DRAFT_206668</name>
</gene>
<keyword evidence="2" id="KW-0472">Membrane</keyword>
<sequence>MASIHRLDNGNVDDLLFSRTESKLSVYWLAELQAAAPGSCQIFARGNLFSWPSSAATLRDSVEQSRLKLVSSHHRRASSGWQCGLLANDESCISKIADQDEFWILIFFLLLSYSASFIVLDIVLVAPDTDFGGRDEASKPKWGKVGNPKQQESTAMEERKQRRGRHCYVLARSPCPRCPHLQVYLPTNACSLDPSPVYSQTLSPLTLTIPTHRPTQPIRSRHDPRVQMSRDLSSFPSTLQCNPPLGNHAGNDAMPSPAQPGRARSHGSAECKIERPDDYLMMCACLGCNCLSEKGLKRGVRGHGCR</sequence>
<name>A0ABR1LVK2_9PEZI</name>